<evidence type="ECO:0000313" key="2">
    <source>
        <dbReference type="Proteomes" id="UP000032142"/>
    </source>
</evidence>
<dbReference type="AlphaFoldDB" id="A0A0B0P1F8"/>
<gene>
    <name evidence="1" type="ORF">F383_26063</name>
</gene>
<dbReference type="EMBL" id="KN411254">
    <property type="protein sequence ID" value="KHG18722.1"/>
    <property type="molecule type" value="Genomic_DNA"/>
</dbReference>
<accession>A0A0B0P1F8</accession>
<proteinExistence type="predicted"/>
<evidence type="ECO:0000313" key="1">
    <source>
        <dbReference type="EMBL" id="KHG18722.1"/>
    </source>
</evidence>
<name>A0A0B0P1F8_GOSAR</name>
<dbReference type="Proteomes" id="UP000032142">
    <property type="component" value="Unassembled WGS sequence"/>
</dbReference>
<keyword evidence="2" id="KW-1185">Reference proteome</keyword>
<sequence length="39" mass="4682">MITSFSPLSYRGKFVCKQYHAIHVFKCYHYMNCTDINCM</sequence>
<protein>
    <submittedName>
        <fullName evidence="1">Uncharacterized protein</fullName>
    </submittedName>
</protein>
<reference evidence="2" key="1">
    <citation type="submission" date="2014-09" db="EMBL/GenBank/DDBJ databases">
        <authorList>
            <person name="Mudge J."/>
            <person name="Ramaraj T."/>
            <person name="Lindquist I.E."/>
            <person name="Bharti A.K."/>
            <person name="Sundararajan A."/>
            <person name="Cameron C.T."/>
            <person name="Woodward J.E."/>
            <person name="May G.D."/>
            <person name="Brubaker C."/>
            <person name="Broadhvest J."/>
            <person name="Wilkins T.A."/>
        </authorList>
    </citation>
    <scope>NUCLEOTIDE SEQUENCE</scope>
    <source>
        <strain evidence="2">cv. AKA8401</strain>
    </source>
</reference>
<organism evidence="1 2">
    <name type="scientific">Gossypium arboreum</name>
    <name type="common">Tree cotton</name>
    <name type="synonym">Gossypium nanking</name>
    <dbReference type="NCBI Taxonomy" id="29729"/>
    <lineage>
        <taxon>Eukaryota</taxon>
        <taxon>Viridiplantae</taxon>
        <taxon>Streptophyta</taxon>
        <taxon>Embryophyta</taxon>
        <taxon>Tracheophyta</taxon>
        <taxon>Spermatophyta</taxon>
        <taxon>Magnoliopsida</taxon>
        <taxon>eudicotyledons</taxon>
        <taxon>Gunneridae</taxon>
        <taxon>Pentapetalae</taxon>
        <taxon>rosids</taxon>
        <taxon>malvids</taxon>
        <taxon>Malvales</taxon>
        <taxon>Malvaceae</taxon>
        <taxon>Malvoideae</taxon>
        <taxon>Gossypium</taxon>
    </lineage>
</organism>